<name>A0A1I3R5U7_9PSEU</name>
<feature type="chain" id="PRO_5011589607" evidence="6">
    <location>
        <begin position="36"/>
        <end position="967"/>
    </location>
</feature>
<comment type="similarity">
    <text evidence="4">Belongs to the peptidase S8 family.</text>
</comment>
<dbReference type="Gene3D" id="3.40.50.200">
    <property type="entry name" value="Peptidase S8/S53 domain"/>
    <property type="match status" value="2"/>
</dbReference>
<keyword evidence="9" id="KW-1185">Reference proteome</keyword>
<dbReference type="PANTHER" id="PTHR42884:SF14">
    <property type="entry name" value="NEUROENDOCRINE CONVERTASE 1"/>
    <property type="match status" value="1"/>
</dbReference>
<protein>
    <submittedName>
        <fullName evidence="8">Proprotein convertase P-domain-containing protein</fullName>
    </submittedName>
</protein>
<keyword evidence="3" id="KW-0720">Serine protease</keyword>
<dbReference type="GO" id="GO:0016020">
    <property type="term" value="C:membrane"/>
    <property type="evidence" value="ECO:0007669"/>
    <property type="project" value="TreeGrafter"/>
</dbReference>
<dbReference type="EMBL" id="FORP01000005">
    <property type="protein sequence ID" value="SFJ41122.1"/>
    <property type="molecule type" value="Genomic_DNA"/>
</dbReference>
<dbReference type="PROSITE" id="PS00138">
    <property type="entry name" value="SUBTILASE_SER"/>
    <property type="match status" value="1"/>
</dbReference>
<dbReference type="InterPro" id="IPR000209">
    <property type="entry name" value="Peptidase_S8/S53_dom"/>
</dbReference>
<dbReference type="InterPro" id="IPR034075">
    <property type="entry name" value="Glr3161-like_dom"/>
</dbReference>
<sequence>MHRTRSKRHPRSRATAAAGAAVLLAALGLATPATAAPAQSPDDVSATALAQIATLQGIKAGASKTESKVDSKLLVRQKLQSGRLTANALPALQQGAGATTVVDIRATKVTPDLISALTKAGAGVRAVSDHYASVRAELPLAAVSTIAARADVKRVEAADEAMTQRELAVPNVPQESKQQKAARIQGELQKALSDKTKMRAQAGAVTSEGDRAHNADLARQQFGVTGVGVKVCALSDGVDSLATSQAKGELPPQVDVIPGQEGAGDEGTAMLEIIHDLAPNASLGFASAFNSDASFADNIRALRFDRHCDVIVDDVIYFKESPFQDWIIAQAVNDVTANGALYFSSAGNEGNVADGTAAHWEGDFVDSGKHVGKFAGTAHNFAGTGGSQIFEPISDASSAGVPVTLHWSDPLGAASDDYDLYLLNRAGQVVDFSQDVQDGTQDPYEILGTPAFGGSGLRLAIVKYSGQDRYLSLSALRGRFSDSSDGLKAYNTPGVTVGHSAAKDAFSVAAAPAAAAFGRALEPGDPPNPAGPYPGSFSSASKAERFSSDGPRRVFYRADGTPITPGNVSSTGGEVRAKPDLTAADGVTTSVTGFNPFFGTSAAAPHAAAIAALVLSGNPGLSPADVREALLATAVDIEAPGADNLTGKGILLADKVLAYTGASPQPLVQAQEPSVVPTDGGTALDPGDTAKVRLPVTNTGDGTAVSTSVVLTSPTPGVTITPRSKAYGTISPGQTGVNDFTVTVPVSQKLGQPVVLDAKVSFAGAYSPTTTSFSLQVGTPSPVVHDFAYAGAPVAIPDNSPVGASVSIPVSGIGQASKVALSVDGTTCGTDPTSTEVGVNHSYIGDLIGTLTSPSGQKATVFQRNGGNGHNLCQVVFTDSAATPFASVTGLDAPFTGTWRPVSPFGGMAGTAADGTWTFTVVDAAGGDDGFIRAVSLHVNGYAQPASSTTRPANVHPVISSGPVRPV</sequence>
<dbReference type="AlphaFoldDB" id="A0A1I3R5U7"/>
<evidence type="ECO:0000256" key="1">
    <source>
        <dbReference type="ARBA" id="ARBA00022670"/>
    </source>
</evidence>
<comment type="caution">
    <text evidence="4">Lacks conserved residue(s) required for the propagation of feature annotation.</text>
</comment>
<evidence type="ECO:0000259" key="7">
    <source>
        <dbReference type="PROSITE" id="PS51829"/>
    </source>
</evidence>
<dbReference type="Pfam" id="PF00082">
    <property type="entry name" value="Peptidase_S8"/>
    <property type="match status" value="1"/>
</dbReference>
<feature type="region of interest" description="Disordered" evidence="5">
    <location>
        <begin position="944"/>
        <end position="967"/>
    </location>
</feature>
<gene>
    <name evidence="8" type="ORF">SAMN05421835_105133</name>
</gene>
<keyword evidence="6" id="KW-0732">Signal</keyword>
<keyword evidence="1" id="KW-0645">Protease</keyword>
<dbReference type="GO" id="GO:0012505">
    <property type="term" value="C:endomembrane system"/>
    <property type="evidence" value="ECO:0007669"/>
    <property type="project" value="UniProtKB-ARBA"/>
</dbReference>
<dbReference type="SUPFAM" id="SSF52743">
    <property type="entry name" value="Subtilisin-like"/>
    <property type="match status" value="1"/>
</dbReference>
<accession>A0A1I3R5U7</accession>
<keyword evidence="2" id="KW-0378">Hydrolase</keyword>
<dbReference type="InterPro" id="IPR036852">
    <property type="entry name" value="Peptidase_S8/S53_dom_sf"/>
</dbReference>
<dbReference type="InterPro" id="IPR023828">
    <property type="entry name" value="Peptidase_S8_Ser-AS"/>
</dbReference>
<proteinExistence type="inferred from homology"/>
<dbReference type="GO" id="GO:0016485">
    <property type="term" value="P:protein processing"/>
    <property type="evidence" value="ECO:0007669"/>
    <property type="project" value="TreeGrafter"/>
</dbReference>
<dbReference type="Gene3D" id="2.60.120.260">
    <property type="entry name" value="Galactose-binding domain-like"/>
    <property type="match status" value="1"/>
</dbReference>
<dbReference type="STRING" id="115433.SAMN05421835_105133"/>
<dbReference type="GO" id="GO:0005737">
    <property type="term" value="C:cytoplasm"/>
    <property type="evidence" value="ECO:0007669"/>
    <property type="project" value="UniProtKB-ARBA"/>
</dbReference>
<dbReference type="SUPFAM" id="SSF49785">
    <property type="entry name" value="Galactose-binding domain-like"/>
    <property type="match status" value="1"/>
</dbReference>
<dbReference type="InterPro" id="IPR008979">
    <property type="entry name" value="Galactose-bd-like_sf"/>
</dbReference>
<dbReference type="InterPro" id="IPR015500">
    <property type="entry name" value="Peptidase_S8_subtilisin-rel"/>
</dbReference>
<dbReference type="CDD" id="cd05562">
    <property type="entry name" value="Peptidases_S53_like"/>
    <property type="match status" value="1"/>
</dbReference>
<evidence type="ECO:0000313" key="9">
    <source>
        <dbReference type="Proteomes" id="UP000199025"/>
    </source>
</evidence>
<dbReference type="PRINTS" id="PR00723">
    <property type="entry name" value="SUBTILISIN"/>
</dbReference>
<evidence type="ECO:0000256" key="4">
    <source>
        <dbReference type="PROSITE-ProRule" id="PRU01240"/>
    </source>
</evidence>
<evidence type="ECO:0000256" key="5">
    <source>
        <dbReference type="SAM" id="MobiDB-lite"/>
    </source>
</evidence>
<dbReference type="OrthoDB" id="9813435at2"/>
<dbReference type="GO" id="GO:0004252">
    <property type="term" value="F:serine-type endopeptidase activity"/>
    <property type="evidence" value="ECO:0007669"/>
    <property type="project" value="InterPro"/>
</dbReference>
<evidence type="ECO:0000256" key="6">
    <source>
        <dbReference type="SAM" id="SignalP"/>
    </source>
</evidence>
<dbReference type="PANTHER" id="PTHR42884">
    <property type="entry name" value="PROPROTEIN CONVERTASE SUBTILISIN/KEXIN-RELATED"/>
    <property type="match status" value="1"/>
</dbReference>
<evidence type="ECO:0000256" key="2">
    <source>
        <dbReference type="ARBA" id="ARBA00022801"/>
    </source>
</evidence>
<evidence type="ECO:0000256" key="3">
    <source>
        <dbReference type="ARBA" id="ARBA00022825"/>
    </source>
</evidence>
<evidence type="ECO:0000313" key="8">
    <source>
        <dbReference type="EMBL" id="SFJ41122.1"/>
    </source>
</evidence>
<feature type="domain" description="P/Homo B" evidence="7">
    <location>
        <begin position="778"/>
        <end position="945"/>
    </location>
</feature>
<organism evidence="8 9">
    <name type="scientific">Amycolatopsis sacchari</name>
    <dbReference type="NCBI Taxonomy" id="115433"/>
    <lineage>
        <taxon>Bacteria</taxon>
        <taxon>Bacillati</taxon>
        <taxon>Actinomycetota</taxon>
        <taxon>Actinomycetes</taxon>
        <taxon>Pseudonocardiales</taxon>
        <taxon>Pseudonocardiaceae</taxon>
        <taxon>Amycolatopsis</taxon>
    </lineage>
</organism>
<feature type="compositionally biased region" description="Basic and acidic residues" evidence="5">
    <location>
        <begin position="542"/>
        <end position="552"/>
    </location>
</feature>
<feature type="region of interest" description="Disordered" evidence="5">
    <location>
        <begin position="520"/>
        <end position="575"/>
    </location>
</feature>
<dbReference type="Proteomes" id="UP000199025">
    <property type="component" value="Unassembled WGS sequence"/>
</dbReference>
<dbReference type="InterPro" id="IPR002884">
    <property type="entry name" value="P_dom"/>
</dbReference>
<dbReference type="PROSITE" id="PS51892">
    <property type="entry name" value="SUBTILASE"/>
    <property type="match status" value="1"/>
</dbReference>
<dbReference type="PROSITE" id="PS51829">
    <property type="entry name" value="P_HOMO_B"/>
    <property type="match status" value="1"/>
</dbReference>
<reference evidence="8 9" key="1">
    <citation type="submission" date="2016-10" db="EMBL/GenBank/DDBJ databases">
        <authorList>
            <person name="de Groot N.N."/>
        </authorList>
    </citation>
    <scope>NUCLEOTIDE SEQUENCE [LARGE SCALE GENOMIC DNA]</scope>
    <source>
        <strain evidence="8 9">DSM 44468</strain>
    </source>
</reference>
<feature type="signal peptide" evidence="6">
    <location>
        <begin position="1"/>
        <end position="35"/>
    </location>
</feature>
<dbReference type="RefSeq" id="WP_091505851.1">
    <property type="nucleotide sequence ID" value="NZ_FORP01000005.1"/>
</dbReference>